<sequence>MHAPFSQDPPVRKDAQEDASPPALSIIIPTFNEVDNIRPLVGRLHETLVGIEWEVIFVDDDSADHTIDIIRRISLQDRRVRGIRRVNRRGLAGACLEGILSSSAPIVAVMDADLQHDETCLPKMFRMISTTSADLVVATRYGEPPQHVDGFTRLRQPGSILATGIAQRLLPTPTSDPMSGFFMVKRGIVEAAAPRLSLHGFKILLDILTSSPSPPTIAEVNYDFRPRLHGESKLDAMIVMEYLGLIVAKLTGDLITPRFLMFCIVGSIGLAVHLAVLRLLLLDDLSFPVAQTFAMMSAVLSNYTLNNALTYRDRRRRGWRYLTGLAVFSLLCSFGVFAGVGLSTLIYDQEPYWWLDGIGGAVIGAVWNYVTSSAITWRAR</sequence>
<feature type="domain" description="Glycosyltransferase 2-like" evidence="10">
    <location>
        <begin position="25"/>
        <end position="190"/>
    </location>
</feature>
<keyword evidence="3 12" id="KW-0328">Glycosyltransferase</keyword>
<evidence type="ECO:0000256" key="8">
    <source>
        <dbReference type="SAM" id="MobiDB-lite"/>
    </source>
</evidence>
<feature type="transmembrane region" description="Helical" evidence="9">
    <location>
        <begin position="259"/>
        <end position="281"/>
    </location>
</feature>
<accession>A0A1C3XKT4</accession>
<evidence type="ECO:0000256" key="9">
    <source>
        <dbReference type="SAM" id="Phobius"/>
    </source>
</evidence>
<dbReference type="OrthoDB" id="9811222at2"/>
<feature type="transmembrane region" description="Helical" evidence="9">
    <location>
        <begin position="287"/>
        <end position="309"/>
    </location>
</feature>
<dbReference type="Gene3D" id="3.90.550.10">
    <property type="entry name" value="Spore Coat Polysaccharide Biosynthesis Protein SpsA, Chain A"/>
    <property type="match status" value="1"/>
</dbReference>
<protein>
    <submittedName>
        <fullName evidence="12">Dolichol-phosphate mannosyltransferase</fullName>
    </submittedName>
</protein>
<dbReference type="GO" id="GO:0016020">
    <property type="term" value="C:membrane"/>
    <property type="evidence" value="ECO:0007669"/>
    <property type="project" value="UniProtKB-SubCell"/>
</dbReference>
<evidence type="ECO:0000313" key="12">
    <source>
        <dbReference type="EMBL" id="SCB52870.1"/>
    </source>
</evidence>
<gene>
    <name evidence="12" type="ORF">GA0061101_15711</name>
</gene>
<feature type="transmembrane region" description="Helical" evidence="9">
    <location>
        <begin position="321"/>
        <end position="346"/>
    </location>
</feature>
<evidence type="ECO:0000313" key="13">
    <source>
        <dbReference type="Proteomes" id="UP000199205"/>
    </source>
</evidence>
<evidence type="ECO:0000259" key="10">
    <source>
        <dbReference type="Pfam" id="PF00535"/>
    </source>
</evidence>
<dbReference type="GO" id="GO:0000271">
    <property type="term" value="P:polysaccharide biosynthetic process"/>
    <property type="evidence" value="ECO:0007669"/>
    <property type="project" value="InterPro"/>
</dbReference>
<dbReference type="InterPro" id="IPR007267">
    <property type="entry name" value="GtrA_DPMS_TM"/>
</dbReference>
<name>A0A1C3XKT4_9HYPH</name>
<evidence type="ECO:0000256" key="1">
    <source>
        <dbReference type="ARBA" id="ARBA00004141"/>
    </source>
</evidence>
<reference evidence="12 13" key="1">
    <citation type="submission" date="2016-08" db="EMBL/GenBank/DDBJ databases">
        <authorList>
            <person name="Seilhamer J.J."/>
        </authorList>
    </citation>
    <scope>NUCLEOTIDE SEQUENCE [LARGE SCALE GENOMIC DNA]</scope>
    <source>
        <strain evidence="12 13">P1-7</strain>
    </source>
</reference>
<feature type="domain" description="GtrA/DPMS transmembrane" evidence="11">
    <location>
        <begin position="262"/>
        <end position="377"/>
    </location>
</feature>
<evidence type="ECO:0000256" key="7">
    <source>
        <dbReference type="ARBA" id="ARBA00023136"/>
    </source>
</evidence>
<dbReference type="InterPro" id="IPR029044">
    <property type="entry name" value="Nucleotide-diphossugar_trans"/>
</dbReference>
<dbReference type="SUPFAM" id="SSF53448">
    <property type="entry name" value="Nucleotide-diphospho-sugar transferases"/>
    <property type="match status" value="1"/>
</dbReference>
<evidence type="ECO:0000256" key="5">
    <source>
        <dbReference type="ARBA" id="ARBA00022692"/>
    </source>
</evidence>
<dbReference type="PANTHER" id="PTHR43398">
    <property type="entry name" value="DOLICHOL-PHOSPHATE MANNOSYLTRANSFERASE SUBUNIT 1"/>
    <property type="match status" value="1"/>
</dbReference>
<feature type="region of interest" description="Disordered" evidence="8">
    <location>
        <begin position="1"/>
        <end position="20"/>
    </location>
</feature>
<evidence type="ECO:0000256" key="4">
    <source>
        <dbReference type="ARBA" id="ARBA00022679"/>
    </source>
</evidence>
<dbReference type="Pfam" id="PF00535">
    <property type="entry name" value="Glycos_transf_2"/>
    <property type="match status" value="1"/>
</dbReference>
<dbReference type="GO" id="GO:0009247">
    <property type="term" value="P:glycolipid biosynthetic process"/>
    <property type="evidence" value="ECO:0007669"/>
    <property type="project" value="TreeGrafter"/>
</dbReference>
<evidence type="ECO:0000259" key="11">
    <source>
        <dbReference type="Pfam" id="PF04138"/>
    </source>
</evidence>
<dbReference type="Proteomes" id="UP000199205">
    <property type="component" value="Unassembled WGS sequence"/>
</dbReference>
<proteinExistence type="inferred from homology"/>
<comment type="subcellular location">
    <subcellularLocation>
        <location evidence="1">Membrane</location>
        <topology evidence="1">Multi-pass membrane protein</topology>
    </subcellularLocation>
</comment>
<keyword evidence="5 9" id="KW-0812">Transmembrane</keyword>
<dbReference type="GO" id="GO:0004582">
    <property type="term" value="F:dolichyl-phosphate beta-D-mannosyltransferase activity"/>
    <property type="evidence" value="ECO:0007669"/>
    <property type="project" value="InterPro"/>
</dbReference>
<dbReference type="AlphaFoldDB" id="A0A1C3XKT4"/>
<evidence type="ECO:0000256" key="2">
    <source>
        <dbReference type="ARBA" id="ARBA00006739"/>
    </source>
</evidence>
<evidence type="ECO:0000256" key="3">
    <source>
        <dbReference type="ARBA" id="ARBA00022676"/>
    </source>
</evidence>
<evidence type="ECO:0000256" key="6">
    <source>
        <dbReference type="ARBA" id="ARBA00022989"/>
    </source>
</evidence>
<dbReference type="EMBL" id="FMAF01000057">
    <property type="protein sequence ID" value="SCB52870.1"/>
    <property type="molecule type" value="Genomic_DNA"/>
</dbReference>
<dbReference type="Pfam" id="PF04138">
    <property type="entry name" value="GtrA_DPMS_TM"/>
    <property type="match status" value="1"/>
</dbReference>
<comment type="similarity">
    <text evidence="2">Belongs to the glycosyltransferase 2 family.</text>
</comment>
<keyword evidence="4 12" id="KW-0808">Transferase</keyword>
<feature type="transmembrane region" description="Helical" evidence="9">
    <location>
        <begin position="352"/>
        <end position="370"/>
    </location>
</feature>
<dbReference type="CDD" id="cd06442">
    <property type="entry name" value="DPM1_like"/>
    <property type="match status" value="1"/>
</dbReference>
<keyword evidence="6 9" id="KW-1133">Transmembrane helix</keyword>
<keyword evidence="7 9" id="KW-0472">Membrane</keyword>
<dbReference type="InterPro" id="IPR001173">
    <property type="entry name" value="Glyco_trans_2-like"/>
</dbReference>
<organism evidence="12 13">
    <name type="scientific">Rhizobium lusitanum</name>
    <dbReference type="NCBI Taxonomy" id="293958"/>
    <lineage>
        <taxon>Bacteria</taxon>
        <taxon>Pseudomonadati</taxon>
        <taxon>Pseudomonadota</taxon>
        <taxon>Alphaproteobacteria</taxon>
        <taxon>Hyphomicrobiales</taxon>
        <taxon>Rhizobiaceae</taxon>
        <taxon>Rhizobium/Agrobacterium group</taxon>
        <taxon>Rhizobium</taxon>
    </lineage>
</organism>
<dbReference type="PANTHER" id="PTHR43398:SF1">
    <property type="entry name" value="DOLICHOL-PHOSPHATE MANNOSYLTRANSFERASE SUBUNIT 1"/>
    <property type="match status" value="1"/>
</dbReference>
<dbReference type="InterPro" id="IPR039528">
    <property type="entry name" value="DPM1-like"/>
</dbReference>